<organism evidence="13 14">
    <name type="scientific">Orchesella cincta</name>
    <name type="common">Springtail</name>
    <name type="synonym">Podura cincta</name>
    <dbReference type="NCBI Taxonomy" id="48709"/>
    <lineage>
        <taxon>Eukaryota</taxon>
        <taxon>Metazoa</taxon>
        <taxon>Ecdysozoa</taxon>
        <taxon>Arthropoda</taxon>
        <taxon>Hexapoda</taxon>
        <taxon>Collembola</taxon>
        <taxon>Entomobryomorpha</taxon>
        <taxon>Entomobryoidea</taxon>
        <taxon>Orchesellidae</taxon>
        <taxon>Orchesellinae</taxon>
        <taxon>Orchesella</taxon>
    </lineage>
</organism>
<feature type="transmembrane region" description="Helical" evidence="12">
    <location>
        <begin position="87"/>
        <end position="109"/>
    </location>
</feature>
<evidence type="ECO:0000256" key="7">
    <source>
        <dbReference type="ARBA" id="ARBA00022949"/>
    </source>
</evidence>
<accession>A0A1D2M965</accession>
<dbReference type="GO" id="GO:0005921">
    <property type="term" value="C:gap junction"/>
    <property type="evidence" value="ECO:0007669"/>
    <property type="project" value="UniProtKB-SubCell"/>
</dbReference>
<dbReference type="GO" id="GO:0005886">
    <property type="term" value="C:plasma membrane"/>
    <property type="evidence" value="ECO:0007669"/>
    <property type="project" value="UniProtKB-SubCell"/>
</dbReference>
<evidence type="ECO:0000256" key="10">
    <source>
        <dbReference type="ARBA" id="ARBA00023136"/>
    </source>
</evidence>
<feature type="non-terminal residue" evidence="13">
    <location>
        <position position="1"/>
    </location>
</feature>
<dbReference type="AlphaFoldDB" id="A0A1D2M965"/>
<reference evidence="13 14" key="1">
    <citation type="journal article" date="2016" name="Genome Biol. Evol.">
        <title>Gene Family Evolution Reflects Adaptation to Soil Environmental Stressors in the Genome of the Collembolan Orchesella cincta.</title>
        <authorList>
            <person name="Faddeeva-Vakhrusheva A."/>
            <person name="Derks M.F."/>
            <person name="Anvar S.Y."/>
            <person name="Agamennone V."/>
            <person name="Suring W."/>
            <person name="Smit S."/>
            <person name="van Straalen N.M."/>
            <person name="Roelofs D."/>
        </authorList>
    </citation>
    <scope>NUCLEOTIDE SEQUENCE [LARGE SCALE GENOMIC DNA]</scope>
    <source>
        <tissue evidence="13">Mixed pool</tissue>
    </source>
</reference>
<evidence type="ECO:0000256" key="11">
    <source>
        <dbReference type="ARBA" id="ARBA00023303"/>
    </source>
</evidence>
<feature type="transmembrane region" description="Helical" evidence="12">
    <location>
        <begin position="146"/>
        <end position="163"/>
    </location>
</feature>
<feature type="transmembrane region" description="Helical" evidence="12">
    <location>
        <begin position="20"/>
        <end position="41"/>
    </location>
</feature>
<gene>
    <name evidence="12" type="primary">inx</name>
    <name evidence="13" type="ORF">Ocin01_17210</name>
</gene>
<dbReference type="PROSITE" id="PS51013">
    <property type="entry name" value="PANNEXIN"/>
    <property type="match status" value="1"/>
</dbReference>
<dbReference type="Proteomes" id="UP000094527">
    <property type="component" value="Unassembled WGS sequence"/>
</dbReference>
<evidence type="ECO:0000313" key="13">
    <source>
        <dbReference type="EMBL" id="ODM89472.1"/>
    </source>
</evidence>
<comment type="subcellular location">
    <subcellularLocation>
        <location evidence="1">Cell junction</location>
        <location evidence="1">Gap junction</location>
    </subcellularLocation>
    <subcellularLocation>
        <location evidence="2 12">Cell membrane</location>
        <topology evidence="2 12">Multi-pass membrane protein</topology>
    </subcellularLocation>
</comment>
<name>A0A1D2M965_ORCCI</name>
<keyword evidence="5 12" id="KW-0812">Transmembrane</keyword>
<evidence type="ECO:0000256" key="4">
    <source>
        <dbReference type="ARBA" id="ARBA00022475"/>
    </source>
</evidence>
<dbReference type="InterPro" id="IPR000990">
    <property type="entry name" value="Innexin"/>
</dbReference>
<dbReference type="PANTHER" id="PTHR11893">
    <property type="entry name" value="INNEXIN"/>
    <property type="match status" value="1"/>
</dbReference>
<keyword evidence="8 12" id="KW-1133">Transmembrane helix</keyword>
<sequence length="365" mass="42959">DLQSYFKRQEVIIDCPIFRVHTIFTTVLLAVCSLITSWTQFVKEPIQCSGGEAVDKKMDLVSTPGQVAHPGVTNDFGDDTPRKTTIYYQWVCFVLFFQALFCYFPKWLWESWERKRMFTIICGLNTELHKKDDLHKKGLLDSQCEVLCFINIVFQMFLMNWFFSGDFMKYGIQVLAFDEEEQANRDDHMIYVFPRITKCIFRKFGPSGSVEKHDALCLLPMNLINEKTYILIWFWFVVLVVLTWIVVVFRVCIFLSPALRFQLIHTRNKTVSDVVALDLYRRLSVGDWWLLYMLAQNIDPKIYKEVIKNGRKKCRIVGNELCIISLYWRNNFDICFQSKDFLSKCRLCFGLVGNPTVDKIKKKDC</sequence>
<dbReference type="EMBL" id="LJIJ01002619">
    <property type="protein sequence ID" value="ODM89472.1"/>
    <property type="molecule type" value="Genomic_DNA"/>
</dbReference>
<keyword evidence="11 12" id="KW-0407">Ion channel</keyword>
<dbReference type="STRING" id="48709.A0A1D2M965"/>
<evidence type="ECO:0000313" key="14">
    <source>
        <dbReference type="Proteomes" id="UP000094527"/>
    </source>
</evidence>
<evidence type="ECO:0000256" key="12">
    <source>
        <dbReference type="RuleBase" id="RU010713"/>
    </source>
</evidence>
<feature type="transmembrane region" description="Helical" evidence="12">
    <location>
        <begin position="230"/>
        <end position="259"/>
    </location>
</feature>
<evidence type="ECO:0000256" key="8">
    <source>
        <dbReference type="ARBA" id="ARBA00022989"/>
    </source>
</evidence>
<dbReference type="Pfam" id="PF00876">
    <property type="entry name" value="Innexin"/>
    <property type="match status" value="1"/>
</dbReference>
<proteinExistence type="inferred from homology"/>
<evidence type="ECO:0000256" key="2">
    <source>
        <dbReference type="ARBA" id="ARBA00004651"/>
    </source>
</evidence>
<keyword evidence="4" id="KW-1003">Cell membrane</keyword>
<keyword evidence="14" id="KW-1185">Reference proteome</keyword>
<keyword evidence="7" id="KW-0965">Cell junction</keyword>
<dbReference type="OrthoDB" id="5867527at2759"/>
<dbReference type="PANTHER" id="PTHR11893:SF39">
    <property type="entry name" value="INNEXIN INX1"/>
    <property type="match status" value="1"/>
</dbReference>
<dbReference type="GO" id="GO:0005243">
    <property type="term" value="F:gap junction channel activity"/>
    <property type="evidence" value="ECO:0007669"/>
    <property type="project" value="TreeGrafter"/>
</dbReference>
<comment type="caution">
    <text evidence="13">The sequence shown here is derived from an EMBL/GenBank/DDBJ whole genome shotgun (WGS) entry which is preliminary data.</text>
</comment>
<protein>
    <recommendedName>
        <fullName evidence="12">Innexin</fullName>
    </recommendedName>
</protein>
<keyword evidence="9 12" id="KW-0406">Ion transport</keyword>
<evidence type="ECO:0000256" key="5">
    <source>
        <dbReference type="ARBA" id="ARBA00022692"/>
    </source>
</evidence>
<evidence type="ECO:0000256" key="1">
    <source>
        <dbReference type="ARBA" id="ARBA00004610"/>
    </source>
</evidence>
<dbReference type="PRINTS" id="PR01262">
    <property type="entry name" value="INNEXIN"/>
</dbReference>
<evidence type="ECO:0000256" key="9">
    <source>
        <dbReference type="ARBA" id="ARBA00023065"/>
    </source>
</evidence>
<keyword evidence="6" id="KW-0303">Gap junction</keyword>
<dbReference type="OMA" id="FNTIRND"/>
<keyword evidence="3 12" id="KW-0813">Transport</keyword>
<comment type="function">
    <text evidence="12">Structural component of the gap junctions.</text>
</comment>
<dbReference type="GO" id="GO:0034220">
    <property type="term" value="P:monoatomic ion transmembrane transport"/>
    <property type="evidence" value="ECO:0007669"/>
    <property type="project" value="UniProtKB-KW"/>
</dbReference>
<keyword evidence="10 12" id="KW-0472">Membrane</keyword>
<evidence type="ECO:0000256" key="3">
    <source>
        <dbReference type="ARBA" id="ARBA00022448"/>
    </source>
</evidence>
<comment type="similarity">
    <text evidence="12">Belongs to the pannexin family.</text>
</comment>
<evidence type="ECO:0000256" key="6">
    <source>
        <dbReference type="ARBA" id="ARBA00022868"/>
    </source>
</evidence>